<accession>A0A7Z0BUB8</accession>
<sequence>MNAIPDKQEKCRRIVRLVAGGKGVVESCREVGISEKTFYRWRKSQDAGRQADLHPVQCRFVR</sequence>
<comment type="caution">
    <text evidence="1">The sequence shown here is derived from an EMBL/GenBank/DDBJ whole genome shotgun (WGS) entry which is preliminary data.</text>
</comment>
<dbReference type="AlphaFoldDB" id="A0A7Z0BUB8"/>
<dbReference type="SUPFAM" id="SSF46689">
    <property type="entry name" value="Homeodomain-like"/>
    <property type="match status" value="1"/>
</dbReference>
<reference evidence="1 2" key="1">
    <citation type="submission" date="2020-07" db="EMBL/GenBank/DDBJ databases">
        <title>Genomic Encyclopedia of Type Strains, Phase IV (KMG-IV): sequencing the most valuable type-strain genomes for metagenomic binning, comparative biology and taxonomic classification.</title>
        <authorList>
            <person name="Goeker M."/>
        </authorList>
    </citation>
    <scope>NUCLEOTIDE SEQUENCE [LARGE SCALE GENOMIC DNA]</scope>
    <source>
        <strain evidence="1 2">DSM 29043</strain>
    </source>
</reference>
<name>A0A7Z0BUB8_9SPHN</name>
<dbReference type="EMBL" id="JACBZF010000004">
    <property type="protein sequence ID" value="NYH96094.1"/>
    <property type="molecule type" value="Genomic_DNA"/>
</dbReference>
<evidence type="ECO:0000313" key="2">
    <source>
        <dbReference type="Proteomes" id="UP000522081"/>
    </source>
</evidence>
<evidence type="ECO:0000313" key="1">
    <source>
        <dbReference type="EMBL" id="NYH96094.1"/>
    </source>
</evidence>
<dbReference type="RefSeq" id="WP_179407941.1">
    <property type="nucleotide sequence ID" value="NZ_BMGF01000004.1"/>
</dbReference>
<dbReference type="InterPro" id="IPR009057">
    <property type="entry name" value="Homeodomain-like_sf"/>
</dbReference>
<proteinExistence type="predicted"/>
<dbReference type="Proteomes" id="UP000522081">
    <property type="component" value="Unassembled WGS sequence"/>
</dbReference>
<dbReference type="Gene3D" id="1.10.10.60">
    <property type="entry name" value="Homeodomain-like"/>
    <property type="match status" value="1"/>
</dbReference>
<dbReference type="Pfam" id="PF13551">
    <property type="entry name" value="HTH_29"/>
    <property type="match status" value="1"/>
</dbReference>
<organism evidence="1 2">
    <name type="scientific">Novosphingobium marinum</name>
    <dbReference type="NCBI Taxonomy" id="1514948"/>
    <lineage>
        <taxon>Bacteria</taxon>
        <taxon>Pseudomonadati</taxon>
        <taxon>Pseudomonadota</taxon>
        <taxon>Alphaproteobacteria</taxon>
        <taxon>Sphingomonadales</taxon>
        <taxon>Sphingomonadaceae</taxon>
        <taxon>Novosphingobium</taxon>
    </lineage>
</organism>
<protein>
    <submittedName>
        <fullName evidence="1">Transposase-like protein</fullName>
    </submittedName>
</protein>
<gene>
    <name evidence="1" type="ORF">FHS75_002426</name>
</gene>
<keyword evidence="2" id="KW-1185">Reference proteome</keyword>